<gene>
    <name evidence="2" type="ORF">HRI_000072600</name>
</gene>
<reference evidence="2" key="1">
    <citation type="submission" date="2023-05" db="EMBL/GenBank/DDBJ databases">
        <title>Genome and transcriptome analyses reveal genes involved in the formation of fine ridges on petal epidermal cells in Hibiscus trionum.</title>
        <authorList>
            <person name="Koshimizu S."/>
            <person name="Masuda S."/>
            <person name="Ishii T."/>
            <person name="Shirasu K."/>
            <person name="Hoshino A."/>
            <person name="Arita M."/>
        </authorList>
    </citation>
    <scope>NUCLEOTIDE SEQUENCE</scope>
    <source>
        <strain evidence="2">Hamamatsu line</strain>
    </source>
</reference>
<feature type="compositionally biased region" description="Basic and acidic residues" evidence="1">
    <location>
        <begin position="11"/>
        <end position="44"/>
    </location>
</feature>
<evidence type="ECO:0000313" key="3">
    <source>
        <dbReference type="Proteomes" id="UP001165190"/>
    </source>
</evidence>
<keyword evidence="3" id="KW-1185">Reference proteome</keyword>
<evidence type="ECO:0000313" key="2">
    <source>
        <dbReference type="EMBL" id="GMI64033.1"/>
    </source>
</evidence>
<sequence>MAPQVITEVPATDRETRAAATEKKRESSRDIISSMEKRVTKSEEAMGDVQEALEEAEPRLKKLGSLKDKVKEEAQGIIDGWYETLNKRADTVQEAMDAMKAELVGEIKNLISELLLYKNVMVSDMVGEAVAPKLRIDVPKPKEFKGARAAQEVDNFIWGLE</sequence>
<protein>
    <submittedName>
        <fullName evidence="2">Uncharacterized protein</fullName>
    </submittedName>
</protein>
<comment type="caution">
    <text evidence="2">The sequence shown here is derived from an EMBL/GenBank/DDBJ whole genome shotgun (WGS) entry which is preliminary data.</text>
</comment>
<dbReference type="AlphaFoldDB" id="A0A9W7GRK8"/>
<dbReference type="EMBL" id="BSYR01000002">
    <property type="protein sequence ID" value="GMI64033.1"/>
    <property type="molecule type" value="Genomic_DNA"/>
</dbReference>
<name>A0A9W7GRK8_HIBTR</name>
<dbReference type="Proteomes" id="UP001165190">
    <property type="component" value="Unassembled WGS sequence"/>
</dbReference>
<feature type="region of interest" description="Disordered" evidence="1">
    <location>
        <begin position="1"/>
        <end position="50"/>
    </location>
</feature>
<accession>A0A9W7GRK8</accession>
<organism evidence="2 3">
    <name type="scientific">Hibiscus trionum</name>
    <name type="common">Flower of an hour</name>
    <dbReference type="NCBI Taxonomy" id="183268"/>
    <lineage>
        <taxon>Eukaryota</taxon>
        <taxon>Viridiplantae</taxon>
        <taxon>Streptophyta</taxon>
        <taxon>Embryophyta</taxon>
        <taxon>Tracheophyta</taxon>
        <taxon>Spermatophyta</taxon>
        <taxon>Magnoliopsida</taxon>
        <taxon>eudicotyledons</taxon>
        <taxon>Gunneridae</taxon>
        <taxon>Pentapetalae</taxon>
        <taxon>rosids</taxon>
        <taxon>malvids</taxon>
        <taxon>Malvales</taxon>
        <taxon>Malvaceae</taxon>
        <taxon>Malvoideae</taxon>
        <taxon>Hibiscus</taxon>
    </lineage>
</organism>
<dbReference type="OrthoDB" id="1737947at2759"/>
<evidence type="ECO:0000256" key="1">
    <source>
        <dbReference type="SAM" id="MobiDB-lite"/>
    </source>
</evidence>
<proteinExistence type="predicted"/>